<dbReference type="GO" id="GO:0005634">
    <property type="term" value="C:nucleus"/>
    <property type="evidence" value="ECO:0007669"/>
    <property type="project" value="UniProtKB-SubCell"/>
</dbReference>
<keyword evidence="3" id="KW-0902">Two-component regulatory system</keyword>
<dbReference type="GO" id="GO:0003700">
    <property type="term" value="F:DNA-binding transcription factor activity"/>
    <property type="evidence" value="ECO:0007669"/>
    <property type="project" value="UniProtKB-UniRule"/>
</dbReference>
<keyword evidence="6 8" id="KW-0804">Transcription</keyword>
<dbReference type="PROSITE" id="PS50110">
    <property type="entry name" value="RESPONSE_REGULATORY"/>
    <property type="match status" value="1"/>
</dbReference>
<feature type="region of interest" description="Disordered" evidence="11">
    <location>
        <begin position="628"/>
        <end position="658"/>
    </location>
</feature>
<dbReference type="GO" id="GO:0000156">
    <property type="term" value="F:phosphorelay response regulator activity"/>
    <property type="evidence" value="ECO:0007669"/>
    <property type="project" value="InterPro"/>
</dbReference>
<dbReference type="Pfam" id="PF00072">
    <property type="entry name" value="Response_reg"/>
    <property type="match status" value="1"/>
</dbReference>
<dbReference type="PRINTS" id="PR00056">
    <property type="entry name" value="HSFDOMAIN"/>
</dbReference>
<dbReference type="SMART" id="SM00415">
    <property type="entry name" value="HSF"/>
    <property type="match status" value="1"/>
</dbReference>
<dbReference type="PIRSF" id="PIRSF002595">
    <property type="entry name" value="RR_SKN7"/>
    <property type="match status" value="1"/>
</dbReference>
<sequence>MESSSAAAASAAAGNSSDFVRKLYKMLEDPSYSEIVRWGDEGDSFVVLECEKFTKTILPKHFKHSNFASFVRQLNKYDFHKVRQNNEETGQSPYGPNVSCLLSLSLWIFVCYSHLCQVVLAAWEIRMVSHVDRAQAWEFKHPEFKANSKDSLDNIRRKAPAPRKAAPIIEEAVPTQQLDLMNQQIVAQQQQIQHLSDRYAQLTVDHQLMLQEVMRVQKTVRNHENVIHQVMNFLLSLDARQRRDSRIAASFQGQGQDPSTLSPSQLAPMDDVPASPLQHASKLLNDMNTEIQFNLTGLDSLSDPSKNPAIISTPPLDNGPRNGTVRPATSAGSSSTMGFSKMNGELDPVVYPVGATNGIDPMYGEHVNNIPYSMPPKELDPSDPRRQYTDVRKKSTYVDPGWVRNPHILLVEDDDTCRQVGGKFLHSFSCVIDTAFDGLEAVGKLQNGSKYDLILMDIIMPNLDGVSACHLIRQFDRTPIIAMTSNIRSDDIQLYFQHGDFPLCMDDVLPKPFTRKSLIEMLEKHLVHLKSLPQVIEAPPTSATAVAIAAQNSAPHSVKEDSSPGQSPATSMNNWQSPSQLQGVNVQQVQGQYVQQSPTAATFAVDQNGVQYQATQASLSAAAVAAARPPHRRQASEISSAADIAGFSKRPRVYPQPT</sequence>
<evidence type="ECO:0000256" key="6">
    <source>
        <dbReference type="ARBA" id="ARBA00023163"/>
    </source>
</evidence>
<dbReference type="AlphaFoldDB" id="A0A232M355"/>
<evidence type="ECO:0000256" key="10">
    <source>
        <dbReference type="SAM" id="Coils"/>
    </source>
</evidence>
<evidence type="ECO:0000256" key="5">
    <source>
        <dbReference type="ARBA" id="ARBA00023125"/>
    </source>
</evidence>
<evidence type="ECO:0000256" key="1">
    <source>
        <dbReference type="ARBA" id="ARBA00004123"/>
    </source>
</evidence>
<dbReference type="SMART" id="SM00448">
    <property type="entry name" value="REC"/>
    <property type="match status" value="1"/>
</dbReference>
<dbReference type="InterPro" id="IPR001789">
    <property type="entry name" value="Sig_transdc_resp-reg_receiver"/>
</dbReference>
<keyword evidence="7 8" id="KW-0539">Nucleus</keyword>
<dbReference type="InterPro" id="IPR011006">
    <property type="entry name" value="CheY-like_superfamily"/>
</dbReference>
<evidence type="ECO:0000259" key="12">
    <source>
        <dbReference type="PROSITE" id="PS50110"/>
    </source>
</evidence>
<feature type="region of interest" description="Disordered" evidence="11">
    <location>
        <begin position="249"/>
        <end position="274"/>
    </location>
</feature>
<evidence type="ECO:0000256" key="9">
    <source>
        <dbReference type="PROSITE-ProRule" id="PRU00169"/>
    </source>
</evidence>
<evidence type="ECO:0000256" key="2">
    <source>
        <dbReference type="ARBA" id="ARBA00022553"/>
    </source>
</evidence>
<keyword evidence="10" id="KW-0175">Coiled coil</keyword>
<dbReference type="InterPro" id="IPR014402">
    <property type="entry name" value="Sig_transdc_resp-reg_Skn7"/>
</dbReference>
<dbReference type="InterPro" id="IPR036388">
    <property type="entry name" value="WH-like_DNA-bd_sf"/>
</dbReference>
<organism evidence="13 14">
    <name type="scientific">Elaphomyces granulatus</name>
    <dbReference type="NCBI Taxonomy" id="519963"/>
    <lineage>
        <taxon>Eukaryota</taxon>
        <taxon>Fungi</taxon>
        <taxon>Dikarya</taxon>
        <taxon>Ascomycota</taxon>
        <taxon>Pezizomycotina</taxon>
        <taxon>Eurotiomycetes</taxon>
        <taxon>Eurotiomycetidae</taxon>
        <taxon>Eurotiales</taxon>
        <taxon>Elaphomycetaceae</taxon>
        <taxon>Elaphomyces</taxon>
    </lineage>
</organism>
<feature type="domain" description="Response regulatory" evidence="12">
    <location>
        <begin position="407"/>
        <end position="526"/>
    </location>
</feature>
<dbReference type="InterPro" id="IPR000232">
    <property type="entry name" value="HSF_DNA-bd"/>
</dbReference>
<dbReference type="OrthoDB" id="424572at2759"/>
<evidence type="ECO:0000256" key="3">
    <source>
        <dbReference type="ARBA" id="ARBA00023012"/>
    </source>
</evidence>
<dbReference type="PANTHER" id="PTHR45339">
    <property type="entry name" value="HYBRID SIGNAL TRANSDUCTION HISTIDINE KINASE J"/>
    <property type="match status" value="1"/>
</dbReference>
<dbReference type="PANTHER" id="PTHR45339:SF1">
    <property type="entry name" value="HYBRID SIGNAL TRANSDUCTION HISTIDINE KINASE J"/>
    <property type="match status" value="1"/>
</dbReference>
<name>A0A232M355_9EURO</name>
<feature type="compositionally biased region" description="Polar residues" evidence="11">
    <location>
        <begin position="251"/>
        <end position="265"/>
    </location>
</feature>
<dbReference type="FunFam" id="1.10.10.10:FF:000027">
    <property type="entry name" value="Heat shock transcription factor 1"/>
    <property type="match status" value="1"/>
</dbReference>
<dbReference type="PROSITE" id="PS00434">
    <property type="entry name" value="HSF_DOMAIN"/>
    <property type="match status" value="1"/>
</dbReference>
<evidence type="ECO:0000256" key="8">
    <source>
        <dbReference type="PIRNR" id="PIRNR002595"/>
    </source>
</evidence>
<dbReference type="Gene3D" id="1.10.10.10">
    <property type="entry name" value="Winged helix-like DNA-binding domain superfamily/Winged helix DNA-binding domain"/>
    <property type="match status" value="1"/>
</dbReference>
<proteinExistence type="predicted"/>
<evidence type="ECO:0000256" key="7">
    <source>
        <dbReference type="ARBA" id="ARBA00023242"/>
    </source>
</evidence>
<keyword evidence="4 8" id="KW-0805">Transcription regulation</keyword>
<comment type="subcellular location">
    <subcellularLocation>
        <location evidence="1 8">Nucleus</location>
    </subcellularLocation>
</comment>
<accession>A0A232M355</accession>
<gene>
    <name evidence="13" type="ORF">Egran_01502</name>
</gene>
<dbReference type="Gene3D" id="3.40.50.2300">
    <property type="match status" value="1"/>
</dbReference>
<feature type="region of interest" description="Disordered" evidence="11">
    <location>
        <begin position="551"/>
        <end position="577"/>
    </location>
</feature>
<feature type="compositionally biased region" description="Polar residues" evidence="11">
    <location>
        <begin position="563"/>
        <end position="577"/>
    </location>
</feature>
<feature type="region of interest" description="Disordered" evidence="11">
    <location>
        <begin position="304"/>
        <end position="339"/>
    </location>
</feature>
<dbReference type="Proteomes" id="UP000243515">
    <property type="component" value="Unassembled WGS sequence"/>
</dbReference>
<dbReference type="GO" id="GO:0006357">
    <property type="term" value="P:regulation of transcription by RNA polymerase II"/>
    <property type="evidence" value="ECO:0007669"/>
    <property type="project" value="UniProtKB-UniRule"/>
</dbReference>
<dbReference type="SUPFAM" id="SSF52172">
    <property type="entry name" value="CheY-like"/>
    <property type="match status" value="1"/>
</dbReference>
<dbReference type="GO" id="GO:0043565">
    <property type="term" value="F:sequence-specific DNA binding"/>
    <property type="evidence" value="ECO:0007669"/>
    <property type="project" value="InterPro"/>
</dbReference>
<comment type="caution">
    <text evidence="13">The sequence shown here is derived from an EMBL/GenBank/DDBJ whole genome shotgun (WGS) entry which is preliminary data.</text>
</comment>
<keyword evidence="2 9" id="KW-0597">Phosphoprotein</keyword>
<protein>
    <recommendedName>
        <fullName evidence="8">Transcription factor</fullName>
    </recommendedName>
</protein>
<keyword evidence="5 8" id="KW-0238">DNA-binding</keyword>
<keyword evidence="14" id="KW-1185">Reference proteome</keyword>
<dbReference type="Pfam" id="PF00447">
    <property type="entry name" value="HSF_DNA-bind"/>
    <property type="match status" value="1"/>
</dbReference>
<dbReference type="FunFam" id="3.40.50.2300:FF:000212">
    <property type="entry name" value="Stress response regulator/HFS transcription factor"/>
    <property type="match status" value="1"/>
</dbReference>
<evidence type="ECO:0000313" key="13">
    <source>
        <dbReference type="EMBL" id="OXV10734.1"/>
    </source>
</evidence>
<evidence type="ECO:0000313" key="14">
    <source>
        <dbReference type="Proteomes" id="UP000243515"/>
    </source>
</evidence>
<evidence type="ECO:0000256" key="11">
    <source>
        <dbReference type="SAM" id="MobiDB-lite"/>
    </source>
</evidence>
<reference evidence="13 14" key="1">
    <citation type="journal article" date="2015" name="Environ. Microbiol.">
        <title>Metagenome sequence of Elaphomyces granulatus from sporocarp tissue reveals Ascomycota ectomycorrhizal fingerprints of genome expansion and a Proteobacteria-rich microbiome.</title>
        <authorList>
            <person name="Quandt C.A."/>
            <person name="Kohler A."/>
            <person name="Hesse C.N."/>
            <person name="Sharpton T.J."/>
            <person name="Martin F."/>
            <person name="Spatafora J.W."/>
        </authorList>
    </citation>
    <scope>NUCLEOTIDE SEQUENCE [LARGE SCALE GENOMIC DNA]</scope>
    <source>
        <strain evidence="13 14">OSC145934</strain>
    </source>
</reference>
<dbReference type="CDD" id="cd17546">
    <property type="entry name" value="REC_hyHK_CKI1_RcsC-like"/>
    <property type="match status" value="1"/>
</dbReference>
<dbReference type="SUPFAM" id="SSF46785">
    <property type="entry name" value="Winged helix' DNA-binding domain"/>
    <property type="match status" value="1"/>
</dbReference>
<evidence type="ECO:0000256" key="4">
    <source>
        <dbReference type="ARBA" id="ARBA00023015"/>
    </source>
</evidence>
<dbReference type="InterPro" id="IPR036390">
    <property type="entry name" value="WH_DNA-bd_sf"/>
</dbReference>
<feature type="coiled-coil region" evidence="10">
    <location>
        <begin position="178"/>
        <end position="205"/>
    </location>
</feature>
<feature type="modified residue" description="4-aspartylphosphate" evidence="9">
    <location>
        <position position="457"/>
    </location>
</feature>
<dbReference type="EMBL" id="NPHW01002792">
    <property type="protein sequence ID" value="OXV10734.1"/>
    <property type="molecule type" value="Genomic_DNA"/>
</dbReference>